<evidence type="ECO:0000313" key="2">
    <source>
        <dbReference type="Proteomes" id="UP000663090"/>
    </source>
</evidence>
<name>A0ABX7N5W3_9BACT</name>
<sequence>MRWMRTLTLGGLVVCGGCTKSKVDEGQDIVLKGKVVDEAGAALSGELLKFYRSENSACALASFSSSWKSVKTQADGTFKLDLLGADTRNGGIARCFVARSPDRTQGRGVSAAFLIQSGDVTLPTLQEWTGSPTATAAAQGVSVGFKSLSGTHGAGPDEHTLTVRGGSLRPVWVVSKATTPAVLSDYALEDLAGLKAFLSAERDAKVGDETVDITYTSDEVALPRRALVPVSRGATCTYTQAATPCPLTHGGLGDIVLFQSGVREVALRLPRAVVARKAVLRNFAVTGSLSELVLEGSADGTQWTSMANLLAGAGVQPFVEVDLTGTTPVSHVRIRAVARDATGELRSLGQLSLFE</sequence>
<proteinExistence type="predicted"/>
<keyword evidence="2" id="KW-1185">Reference proteome</keyword>
<accession>A0ABX7N5W3</accession>
<dbReference type="EMBL" id="CP071091">
    <property type="protein sequence ID" value="QSQ14126.1"/>
    <property type="molecule type" value="Genomic_DNA"/>
</dbReference>
<evidence type="ECO:0008006" key="3">
    <source>
        <dbReference type="Google" id="ProtNLM"/>
    </source>
</evidence>
<dbReference type="RefSeq" id="WP_206715920.1">
    <property type="nucleotide sequence ID" value="NZ_CP071091.1"/>
</dbReference>
<organism evidence="1 2">
    <name type="scientific">Myxococcus landrumensis</name>
    <dbReference type="NCBI Taxonomy" id="2813577"/>
    <lineage>
        <taxon>Bacteria</taxon>
        <taxon>Pseudomonadati</taxon>
        <taxon>Myxococcota</taxon>
        <taxon>Myxococcia</taxon>
        <taxon>Myxococcales</taxon>
        <taxon>Cystobacterineae</taxon>
        <taxon>Myxococcaceae</taxon>
        <taxon>Myxococcus</taxon>
    </lineage>
</organism>
<protein>
    <recommendedName>
        <fullName evidence="3">Lipoprotein</fullName>
    </recommendedName>
</protein>
<evidence type="ECO:0000313" key="1">
    <source>
        <dbReference type="EMBL" id="QSQ14126.1"/>
    </source>
</evidence>
<reference evidence="1 2" key="1">
    <citation type="submission" date="2021-02" db="EMBL/GenBank/DDBJ databases">
        <title>De Novo genome assembly of isolated myxobacteria.</title>
        <authorList>
            <person name="Stevens D.C."/>
        </authorList>
    </citation>
    <scope>NUCLEOTIDE SEQUENCE [LARGE SCALE GENOMIC DNA]</scope>
    <source>
        <strain evidence="1 2">SCHIC003</strain>
    </source>
</reference>
<dbReference type="Proteomes" id="UP000663090">
    <property type="component" value="Chromosome"/>
</dbReference>
<gene>
    <name evidence="1" type="ORF">JY572_38410</name>
</gene>